<dbReference type="Pfam" id="PF12804">
    <property type="entry name" value="NTP_transf_3"/>
    <property type="match status" value="1"/>
</dbReference>
<keyword evidence="4" id="KW-1185">Reference proteome</keyword>
<evidence type="ECO:0000313" key="4">
    <source>
        <dbReference type="Proteomes" id="UP000887222"/>
    </source>
</evidence>
<organism evidence="3 4">
    <name type="scientific">Noviherbaspirillum aridicola</name>
    <dbReference type="NCBI Taxonomy" id="2849687"/>
    <lineage>
        <taxon>Bacteria</taxon>
        <taxon>Pseudomonadati</taxon>
        <taxon>Pseudomonadota</taxon>
        <taxon>Betaproteobacteria</taxon>
        <taxon>Burkholderiales</taxon>
        <taxon>Oxalobacteraceae</taxon>
        <taxon>Noviherbaspirillum</taxon>
    </lineage>
</organism>
<dbReference type="InterPro" id="IPR029044">
    <property type="entry name" value="Nucleotide-diphossugar_trans"/>
</dbReference>
<accession>A0ABQ4Q8G6</accession>
<dbReference type="PANTHER" id="PTHR43777:SF1">
    <property type="entry name" value="MOLYBDENUM COFACTOR CYTIDYLYLTRANSFERASE"/>
    <property type="match status" value="1"/>
</dbReference>
<dbReference type="Proteomes" id="UP000887222">
    <property type="component" value="Unassembled WGS sequence"/>
</dbReference>
<dbReference type="RefSeq" id="WP_220809920.1">
    <property type="nucleotide sequence ID" value="NZ_BPMK01000017.1"/>
</dbReference>
<evidence type="ECO:0000313" key="3">
    <source>
        <dbReference type="EMBL" id="GIZ53506.1"/>
    </source>
</evidence>
<dbReference type="SUPFAM" id="SSF53448">
    <property type="entry name" value="Nucleotide-diphospho-sugar transferases"/>
    <property type="match status" value="1"/>
</dbReference>
<comment type="caution">
    <text evidence="3">The sequence shown here is derived from an EMBL/GenBank/DDBJ whole genome shotgun (WGS) entry which is preliminary data.</text>
</comment>
<keyword evidence="1" id="KW-0460">Magnesium</keyword>
<dbReference type="CDD" id="cd04182">
    <property type="entry name" value="GT_2_like_f"/>
    <property type="match status" value="1"/>
</dbReference>
<dbReference type="Gene3D" id="3.90.550.10">
    <property type="entry name" value="Spore Coat Polysaccharide Biosynthesis Protein SpsA, Chain A"/>
    <property type="match status" value="1"/>
</dbReference>
<dbReference type="InterPro" id="IPR025877">
    <property type="entry name" value="MobA-like_NTP_Trfase"/>
</dbReference>
<evidence type="ECO:0000256" key="1">
    <source>
        <dbReference type="ARBA" id="ARBA00022842"/>
    </source>
</evidence>
<reference evidence="3 4" key="1">
    <citation type="journal article" date="2022" name="Int. J. Syst. Evol. Microbiol.">
        <title>Noviherbaspirillum aridicola sp. nov., isolated from an arid soil in Pakistan.</title>
        <authorList>
            <person name="Khan I.U."/>
            <person name="Saqib M."/>
            <person name="Amin A."/>
            <person name="Hussain F."/>
            <person name="Li L."/>
            <person name="Liu Y.H."/>
            <person name="Fang B.Z."/>
            <person name="Ahmed I."/>
            <person name="Li W.J."/>
        </authorList>
    </citation>
    <scope>NUCLEOTIDE SEQUENCE [LARGE SCALE GENOMIC DNA]</scope>
    <source>
        <strain evidence="3 4">NCCP-691</strain>
    </source>
</reference>
<protein>
    <recommendedName>
        <fullName evidence="2">MobA-like NTP transferase domain-containing protein</fullName>
    </recommendedName>
</protein>
<sequence>MTENGAQSFTGILLAAGQGSRFDPAGRRNKLMQPLGDGVPVALAAARKLLTVLPNVVAVVRPGSDLLAQQLREAGCRVSVCEAARDGMAASLVHGLHAAPQAPGWVIALADMPWVEAATIAALVDAIDDGAQIAVPTFEGRRGNPVAFSRGYLPELLALRGDKGARSLLSTWPVTEVATGDRGILRDVDTQDDLDRGAGS</sequence>
<proteinExistence type="predicted"/>
<evidence type="ECO:0000259" key="2">
    <source>
        <dbReference type="Pfam" id="PF12804"/>
    </source>
</evidence>
<dbReference type="PANTHER" id="PTHR43777">
    <property type="entry name" value="MOLYBDENUM COFACTOR CYTIDYLYLTRANSFERASE"/>
    <property type="match status" value="1"/>
</dbReference>
<name>A0ABQ4Q8G6_9BURK</name>
<gene>
    <name evidence="3" type="ORF">NCCP691_35200</name>
</gene>
<dbReference type="EMBL" id="BPMK01000017">
    <property type="protein sequence ID" value="GIZ53506.1"/>
    <property type="molecule type" value="Genomic_DNA"/>
</dbReference>
<feature type="domain" description="MobA-like NTP transferase" evidence="2">
    <location>
        <begin position="11"/>
        <end position="170"/>
    </location>
</feature>